<dbReference type="Pfam" id="PF07714">
    <property type="entry name" value="PK_Tyr_Ser-Thr"/>
    <property type="match status" value="1"/>
</dbReference>
<dbReference type="Pfam" id="PF11883">
    <property type="entry name" value="DUF3403"/>
    <property type="match status" value="1"/>
</dbReference>
<sequence>MDDSNLHDISYCCSGYMAPEYAMEGRFSEKSDVYSFGVLMLEIVSGKKNTSFYNQEWSLSLLGCAWKLWNEDNGSAFIDQTINKAKSHGEMVRCIHIALLCIQEFPKDRPTISTVLAMLSREIVDLPVPEQPVFAEKWNRSHVTSSQQSQMGVSINDATLTMLDGR</sequence>
<comment type="caution">
    <text evidence="2">The sequence shown here is derived from an EMBL/GenBank/DDBJ whole genome shotgun (WGS) entry which is preliminary data.</text>
</comment>
<dbReference type="PANTHER" id="PTHR27006:SF619">
    <property type="entry name" value="CYSTEINE-RICH RECEPTOR-LIKE PROTEIN KINASE 15"/>
    <property type="match status" value="1"/>
</dbReference>
<dbReference type="EMBL" id="JBFOLJ010000011">
    <property type="protein sequence ID" value="KAL2495142.1"/>
    <property type="molecule type" value="Genomic_DNA"/>
</dbReference>
<dbReference type="InterPro" id="IPR011009">
    <property type="entry name" value="Kinase-like_dom_sf"/>
</dbReference>
<evidence type="ECO:0000313" key="2">
    <source>
        <dbReference type="EMBL" id="KAL2495142.1"/>
    </source>
</evidence>
<keyword evidence="3" id="KW-1185">Reference proteome</keyword>
<feature type="domain" description="Protein kinase" evidence="1">
    <location>
        <begin position="1"/>
        <end position="134"/>
    </location>
</feature>
<protein>
    <submittedName>
        <fullName evidence="2">G-type lectin S-receptor-like serine/threonine-protein kinase SD1-13</fullName>
    </submittedName>
</protein>
<evidence type="ECO:0000313" key="3">
    <source>
        <dbReference type="Proteomes" id="UP001604277"/>
    </source>
</evidence>
<gene>
    <name evidence="2" type="ORF">Fot_38899</name>
</gene>
<dbReference type="FunFam" id="1.10.510.10:FF:001722">
    <property type="entry name" value="G-type lectin S-receptor-like serine/threonine-protein kinase B120"/>
    <property type="match status" value="1"/>
</dbReference>
<dbReference type="InterPro" id="IPR001245">
    <property type="entry name" value="Ser-Thr/Tyr_kinase_cat_dom"/>
</dbReference>
<dbReference type="PROSITE" id="PS50011">
    <property type="entry name" value="PROTEIN_KINASE_DOM"/>
    <property type="match status" value="1"/>
</dbReference>
<dbReference type="InterPro" id="IPR021820">
    <property type="entry name" value="S-locus_recpt_kinase_C"/>
</dbReference>
<dbReference type="InterPro" id="IPR000719">
    <property type="entry name" value="Prot_kinase_dom"/>
</dbReference>
<dbReference type="PANTHER" id="PTHR27006">
    <property type="entry name" value="PROMASTIGOTE SURFACE ANTIGEN PROTEIN PSA"/>
    <property type="match status" value="1"/>
</dbReference>
<dbReference type="SUPFAM" id="SSF56112">
    <property type="entry name" value="Protein kinase-like (PK-like)"/>
    <property type="match status" value="1"/>
</dbReference>
<dbReference type="Gene3D" id="1.10.510.10">
    <property type="entry name" value="Transferase(Phosphotransferase) domain 1"/>
    <property type="match status" value="1"/>
</dbReference>
<reference evidence="3" key="1">
    <citation type="submission" date="2024-07" db="EMBL/GenBank/DDBJ databases">
        <title>Two chromosome-level genome assemblies of Korean endemic species Abeliophyllum distichum and Forsythia ovata (Oleaceae).</title>
        <authorList>
            <person name="Jang H."/>
        </authorList>
    </citation>
    <scope>NUCLEOTIDE SEQUENCE [LARGE SCALE GENOMIC DNA]</scope>
</reference>
<organism evidence="2 3">
    <name type="scientific">Forsythia ovata</name>
    <dbReference type="NCBI Taxonomy" id="205694"/>
    <lineage>
        <taxon>Eukaryota</taxon>
        <taxon>Viridiplantae</taxon>
        <taxon>Streptophyta</taxon>
        <taxon>Embryophyta</taxon>
        <taxon>Tracheophyta</taxon>
        <taxon>Spermatophyta</taxon>
        <taxon>Magnoliopsida</taxon>
        <taxon>eudicotyledons</taxon>
        <taxon>Gunneridae</taxon>
        <taxon>Pentapetalae</taxon>
        <taxon>asterids</taxon>
        <taxon>lamiids</taxon>
        <taxon>Lamiales</taxon>
        <taxon>Oleaceae</taxon>
        <taxon>Forsythieae</taxon>
        <taxon>Forsythia</taxon>
    </lineage>
</organism>
<name>A0ABD1S5S4_9LAMI</name>
<dbReference type="AlphaFoldDB" id="A0ABD1S5S4"/>
<evidence type="ECO:0000259" key="1">
    <source>
        <dbReference type="PROSITE" id="PS50011"/>
    </source>
</evidence>
<dbReference type="Proteomes" id="UP001604277">
    <property type="component" value="Unassembled WGS sequence"/>
</dbReference>
<proteinExistence type="predicted"/>
<accession>A0ABD1S5S4</accession>